<dbReference type="InterPro" id="IPR005017">
    <property type="entry name" value="OMPP1/FadL/TodX"/>
</dbReference>
<evidence type="ECO:0000256" key="1">
    <source>
        <dbReference type="ARBA" id="ARBA00004571"/>
    </source>
</evidence>
<keyword evidence="6" id="KW-0472">Membrane</keyword>
<keyword evidence="10" id="KW-1185">Reference proteome</keyword>
<dbReference type="EMBL" id="MPRJ01000002">
    <property type="protein sequence ID" value="OOZ37769.1"/>
    <property type="molecule type" value="Genomic_DNA"/>
</dbReference>
<evidence type="ECO:0000256" key="2">
    <source>
        <dbReference type="ARBA" id="ARBA00008163"/>
    </source>
</evidence>
<evidence type="ECO:0000313" key="9">
    <source>
        <dbReference type="EMBL" id="OOZ37769.1"/>
    </source>
</evidence>
<dbReference type="PANTHER" id="PTHR35093:SF8">
    <property type="entry name" value="OUTER MEMBRANE PROTEIN NMB0088-RELATED"/>
    <property type="match status" value="1"/>
</dbReference>
<gene>
    <name evidence="9" type="ORF">BOW51_00440</name>
</gene>
<evidence type="ECO:0000256" key="3">
    <source>
        <dbReference type="ARBA" id="ARBA00022452"/>
    </source>
</evidence>
<dbReference type="SUPFAM" id="SSF56935">
    <property type="entry name" value="Porins"/>
    <property type="match status" value="1"/>
</dbReference>
<name>A0A1T2KY38_9GAMM</name>
<evidence type="ECO:0000256" key="7">
    <source>
        <dbReference type="ARBA" id="ARBA00023237"/>
    </source>
</evidence>
<feature type="signal peptide" evidence="8">
    <location>
        <begin position="1"/>
        <end position="22"/>
    </location>
</feature>
<comment type="subcellular location">
    <subcellularLocation>
        <location evidence="1">Cell outer membrane</location>
        <topology evidence="1">Multi-pass membrane protein</topology>
    </subcellularLocation>
</comment>
<dbReference type="Proteomes" id="UP000190896">
    <property type="component" value="Unassembled WGS sequence"/>
</dbReference>
<comment type="similarity">
    <text evidence="2">Belongs to the OmpP1/FadL family.</text>
</comment>
<evidence type="ECO:0008006" key="11">
    <source>
        <dbReference type="Google" id="ProtNLM"/>
    </source>
</evidence>
<dbReference type="RefSeq" id="WP_078485565.1">
    <property type="nucleotide sequence ID" value="NZ_MPRJ01000002.1"/>
</dbReference>
<keyword evidence="4" id="KW-0812">Transmembrane</keyword>
<dbReference type="GO" id="GO:0015483">
    <property type="term" value="F:long-chain fatty acid transporting porin activity"/>
    <property type="evidence" value="ECO:0007669"/>
    <property type="project" value="TreeGrafter"/>
</dbReference>
<keyword evidence="7" id="KW-0998">Cell outer membrane</keyword>
<evidence type="ECO:0000256" key="5">
    <source>
        <dbReference type="ARBA" id="ARBA00022729"/>
    </source>
</evidence>
<dbReference type="GO" id="GO:0009279">
    <property type="term" value="C:cell outer membrane"/>
    <property type="evidence" value="ECO:0007669"/>
    <property type="project" value="UniProtKB-SubCell"/>
</dbReference>
<proteinExistence type="inferred from homology"/>
<reference evidence="9 10" key="1">
    <citation type="submission" date="2016-11" db="EMBL/GenBank/DDBJ databases">
        <title>Mixed transmission modes and dynamic genome evolution in an obligate animal-bacterial symbiosis.</title>
        <authorList>
            <person name="Russell S.L."/>
            <person name="Corbett-Detig R.B."/>
            <person name="Cavanaugh C.M."/>
        </authorList>
    </citation>
    <scope>NUCLEOTIDE SEQUENCE [LARGE SCALE GENOMIC DNA]</scope>
    <source>
        <strain evidence="9">Se-Cadez</strain>
    </source>
</reference>
<protein>
    <recommendedName>
        <fullName evidence="11">Long-chain fatty acid transporter</fullName>
    </recommendedName>
</protein>
<dbReference type="OrthoDB" id="19849at2"/>
<dbReference type="Pfam" id="PF03349">
    <property type="entry name" value="Toluene_X"/>
    <property type="match status" value="1"/>
</dbReference>
<dbReference type="PANTHER" id="PTHR35093">
    <property type="entry name" value="OUTER MEMBRANE PROTEIN NMB0088-RELATED"/>
    <property type="match status" value="1"/>
</dbReference>
<keyword evidence="3" id="KW-1134">Transmembrane beta strand</keyword>
<accession>A0A1T2KY38</accession>
<evidence type="ECO:0000256" key="8">
    <source>
        <dbReference type="SAM" id="SignalP"/>
    </source>
</evidence>
<keyword evidence="5 8" id="KW-0732">Signal</keyword>
<organism evidence="9 10">
    <name type="scientific">Solemya velesiana gill symbiont</name>
    <dbReference type="NCBI Taxonomy" id="1918948"/>
    <lineage>
        <taxon>Bacteria</taxon>
        <taxon>Pseudomonadati</taxon>
        <taxon>Pseudomonadota</taxon>
        <taxon>Gammaproteobacteria</taxon>
        <taxon>sulfur-oxidizing symbionts</taxon>
    </lineage>
</organism>
<evidence type="ECO:0000256" key="4">
    <source>
        <dbReference type="ARBA" id="ARBA00022692"/>
    </source>
</evidence>
<comment type="caution">
    <text evidence="9">The sequence shown here is derived from an EMBL/GenBank/DDBJ whole genome shotgun (WGS) entry which is preliminary data.</text>
</comment>
<sequence>MNFKKQLLAVAISILAASPAWATNGYFMHGVGQKAKGMGGAGVAFSQDALAGGVNPAGMVHQGNRLEVGADLFRPTRSSTHPSYPGVDVDGNQKQNFLIPEIGYNRMLNDNLSLGVSIFGNGGMNTSYDRPMFSLVGRNSGIDMVQAYIVPTLSWKMNEDHSFGVGLNLVSQSFSAKGIDQFAGLSSNPGLMTDRGKDWATGYGLRLGWQGKISDTVTLGATYQSKTRMEEFEGYAGLFAEQGDFDIPENYALGIAVAATPELTVAFDVMRINYGDVRSIANLETEGGPLGADNSAGFGWKNQTVYKLGLAYDYSDDLTLRAGINHAKSPIPSSQTQFNVLAPATVENHLTLGATWKMDSGMEVSAHYMHAFEKEIRGTAAPFDIKMHQDSFGVSVAWEM</sequence>
<evidence type="ECO:0000313" key="10">
    <source>
        <dbReference type="Proteomes" id="UP000190896"/>
    </source>
</evidence>
<dbReference type="AlphaFoldDB" id="A0A1T2KY38"/>
<evidence type="ECO:0000256" key="6">
    <source>
        <dbReference type="ARBA" id="ARBA00023136"/>
    </source>
</evidence>
<dbReference type="Gene3D" id="2.40.160.60">
    <property type="entry name" value="Outer membrane protein transport protein (OMPP1/FadL/TodX)"/>
    <property type="match status" value="1"/>
</dbReference>
<feature type="chain" id="PRO_5012052163" description="Long-chain fatty acid transporter" evidence="8">
    <location>
        <begin position="23"/>
        <end position="400"/>
    </location>
</feature>